<gene>
    <name evidence="1" type="ORF">FHL15_010938</name>
</gene>
<comment type="caution">
    <text evidence="1">The sequence shown here is derived from an EMBL/GenBank/DDBJ whole genome shotgun (WGS) entry which is preliminary data.</text>
</comment>
<keyword evidence="2" id="KW-1185">Reference proteome</keyword>
<accession>A0A553HJR0</accession>
<proteinExistence type="predicted"/>
<protein>
    <submittedName>
        <fullName evidence="1">Uncharacterized protein</fullName>
    </submittedName>
</protein>
<evidence type="ECO:0000313" key="1">
    <source>
        <dbReference type="EMBL" id="TRX88189.1"/>
    </source>
</evidence>
<organism evidence="1 2">
    <name type="scientific">Xylaria flabelliformis</name>
    <dbReference type="NCBI Taxonomy" id="2512241"/>
    <lineage>
        <taxon>Eukaryota</taxon>
        <taxon>Fungi</taxon>
        <taxon>Dikarya</taxon>
        <taxon>Ascomycota</taxon>
        <taxon>Pezizomycotina</taxon>
        <taxon>Sordariomycetes</taxon>
        <taxon>Xylariomycetidae</taxon>
        <taxon>Xylariales</taxon>
        <taxon>Xylariaceae</taxon>
        <taxon>Xylaria</taxon>
    </lineage>
</organism>
<name>A0A553HJR0_9PEZI</name>
<reference evidence="2" key="1">
    <citation type="submission" date="2019-06" db="EMBL/GenBank/DDBJ databases">
        <title>Draft genome sequence of the griseofulvin-producing fungus Xylaria cubensis strain G536.</title>
        <authorList>
            <person name="Mead M.E."/>
            <person name="Raja H.A."/>
            <person name="Steenwyk J.L."/>
            <person name="Knowles S.L."/>
            <person name="Oberlies N.H."/>
            <person name="Rokas A."/>
        </authorList>
    </citation>
    <scope>NUCLEOTIDE SEQUENCE [LARGE SCALE GENOMIC DNA]</scope>
    <source>
        <strain evidence="2">G536</strain>
    </source>
</reference>
<evidence type="ECO:0000313" key="2">
    <source>
        <dbReference type="Proteomes" id="UP000319160"/>
    </source>
</evidence>
<dbReference type="AlphaFoldDB" id="A0A553HJR0"/>
<dbReference type="EMBL" id="VFLP01000097">
    <property type="protein sequence ID" value="TRX88189.1"/>
    <property type="molecule type" value="Genomic_DNA"/>
</dbReference>
<sequence length="100" mass="10566">MTLLEDLNCSINVTMIFVITITPDTQRSLVCQNNVAASGFFTGLLPTRSSADQDWCHNALVVSLLAAIIGSLVDAADKTNLNGVAVSFAVACHGNEQGNR</sequence>
<dbReference type="Proteomes" id="UP000319160">
    <property type="component" value="Unassembled WGS sequence"/>
</dbReference>